<feature type="domain" description="Transposase Helix-turn-helix" evidence="1">
    <location>
        <begin position="61"/>
        <end position="110"/>
    </location>
</feature>
<reference evidence="2" key="1">
    <citation type="submission" date="2016-10" db="EMBL/GenBank/DDBJ databases">
        <authorList>
            <person name="de Groot N.N."/>
        </authorList>
    </citation>
    <scope>NUCLEOTIDE SEQUENCE</scope>
</reference>
<dbReference type="AlphaFoldDB" id="A0A1W1C3Q5"/>
<proteinExistence type="predicted"/>
<dbReference type="EMBL" id="FPHB01000048">
    <property type="protein sequence ID" value="SFV60364.1"/>
    <property type="molecule type" value="Genomic_DNA"/>
</dbReference>
<dbReference type="Pfam" id="PF13613">
    <property type="entry name" value="HTH_Tnp_4"/>
    <property type="match status" value="1"/>
</dbReference>
<organism evidence="2">
    <name type="scientific">hydrothermal vent metagenome</name>
    <dbReference type="NCBI Taxonomy" id="652676"/>
    <lineage>
        <taxon>unclassified sequences</taxon>
        <taxon>metagenomes</taxon>
        <taxon>ecological metagenomes</taxon>
    </lineage>
</organism>
<protein>
    <recommendedName>
        <fullName evidence="1">Transposase Helix-turn-helix domain-containing protein</fullName>
    </recommendedName>
</protein>
<dbReference type="InterPro" id="IPR027805">
    <property type="entry name" value="Transposase_HTH_dom"/>
</dbReference>
<gene>
    <name evidence="2" type="ORF">MNB_SM-7-745</name>
</gene>
<accession>A0A1W1C3Q5</accession>
<sequence length="171" mass="20383">MINISRAMKSNRVLKSLTGLNIEKFQELTTYFELLLNEEFAKQSKSKKRQRAIGGGRRHTLQTAQEKLFFILFYVKVYPTFDMAGFIFNVNRSQTNRWTHTLLPLLEKALERRVVLPKRQIQSMEEFMKLFPEVKDIFIDATEQRVQRPKVNTKQRRLYSGKKKLIREKQL</sequence>
<evidence type="ECO:0000259" key="1">
    <source>
        <dbReference type="Pfam" id="PF13613"/>
    </source>
</evidence>
<evidence type="ECO:0000313" key="2">
    <source>
        <dbReference type="EMBL" id="SFV60364.1"/>
    </source>
</evidence>
<name>A0A1W1C3Q5_9ZZZZ</name>